<dbReference type="Pfam" id="PF00092">
    <property type="entry name" value="VWA"/>
    <property type="match status" value="1"/>
</dbReference>
<dbReference type="InterPro" id="IPR036465">
    <property type="entry name" value="vWFA_dom_sf"/>
</dbReference>
<dbReference type="SMART" id="SM00327">
    <property type="entry name" value="VWA"/>
    <property type="match status" value="1"/>
</dbReference>
<reference evidence="3" key="1">
    <citation type="submission" date="2021-03" db="EMBL/GenBank/DDBJ databases">
        <title>Leucobacter chromiisoli sp. nov., isolated from chromium-containing soil of chemical plant.</title>
        <authorList>
            <person name="Xu Z."/>
        </authorList>
    </citation>
    <scope>NUCLEOTIDE SEQUENCE</scope>
    <source>
        <strain evidence="3">S27</strain>
    </source>
</reference>
<dbReference type="AlphaFoldDB" id="A0A939S978"/>
<evidence type="ECO:0000256" key="1">
    <source>
        <dbReference type="SAM" id="MobiDB-lite"/>
    </source>
</evidence>
<protein>
    <submittedName>
        <fullName evidence="3">VWA domain-containing protein</fullName>
    </submittedName>
</protein>
<evidence type="ECO:0000313" key="3">
    <source>
        <dbReference type="EMBL" id="MBO1902861.1"/>
    </source>
</evidence>
<dbReference type="SUPFAM" id="SSF53300">
    <property type="entry name" value="vWA-like"/>
    <property type="match status" value="1"/>
</dbReference>
<evidence type="ECO:0000313" key="4">
    <source>
        <dbReference type="Proteomes" id="UP000664382"/>
    </source>
</evidence>
<dbReference type="Proteomes" id="UP000664382">
    <property type="component" value="Unassembled WGS sequence"/>
</dbReference>
<comment type="caution">
    <text evidence="3">The sequence shown here is derived from an EMBL/GenBank/DDBJ whole genome shotgun (WGS) entry which is preliminary data.</text>
</comment>
<sequence length="631" mass="66761">MATDSGRRADDPLLRARLAAVGRLLAVPIAVDDGEEWTVEGSAAEGPGLLRVGLGFYRVRGFGADEAEALALLELWGTAKTARTAPERMRRRMVLAGRRPELEPLLAAIDRLQASGELLAAMPAFRGALSAATLRSLPEEPRGLPKHLQFVAALLQRVLAPGAGIDTDDAVRAELGRIDRLGDPGADPLRRISAPDRSRSQLLRLERALALLLAPYERLLARDASARGLTDRGELSGPGDPASHAFGASGGPGDPDALAEAATGEHAGDAPADPDDGAGARPGERRETSEGADLFAAERAGFVETVIATPMPAHGSLASALLPDVLPDLADEGLADSGRRGDPAGGAVVRTVAPADYRRRLERRRAAIEEVRRLWWRIVSERLVRRPANGRRAEPEGDLLDGEALARIVAETRAGVRRPGAFRRREHRPRRRSAPGRTDYVFLIDRSASMTGAAAEAAADAALVMLEALAGAQRDIAEAERISGLDLELGIRTALIVFDAEPLVVKPLSAGVDDEARRRLLAEIRSPGGATNDAAALAAACSQLATAPTGDEHRRIVFVVGDGGSNDPAAARNELRRLRTSGVAVIGIGLGSDEFARRYAPSGLRLDDPSALADVLTTIIERELPELIDGS</sequence>
<accession>A0A939S978</accession>
<dbReference type="InterPro" id="IPR002035">
    <property type="entry name" value="VWF_A"/>
</dbReference>
<dbReference type="PROSITE" id="PS50234">
    <property type="entry name" value="VWFA"/>
    <property type="match status" value="1"/>
</dbReference>
<evidence type="ECO:0000259" key="2">
    <source>
        <dbReference type="PROSITE" id="PS50234"/>
    </source>
</evidence>
<feature type="domain" description="VWFA" evidence="2">
    <location>
        <begin position="439"/>
        <end position="593"/>
    </location>
</feature>
<organism evidence="3 4">
    <name type="scientific">Leucobacter weissii</name>
    <dbReference type="NCBI Taxonomy" id="1983706"/>
    <lineage>
        <taxon>Bacteria</taxon>
        <taxon>Bacillati</taxon>
        <taxon>Actinomycetota</taxon>
        <taxon>Actinomycetes</taxon>
        <taxon>Micrococcales</taxon>
        <taxon>Microbacteriaceae</taxon>
        <taxon>Leucobacter</taxon>
    </lineage>
</organism>
<dbReference type="EMBL" id="JAGDYM010000015">
    <property type="protein sequence ID" value="MBO1902861.1"/>
    <property type="molecule type" value="Genomic_DNA"/>
</dbReference>
<dbReference type="CDD" id="cd00198">
    <property type="entry name" value="vWFA"/>
    <property type="match status" value="1"/>
</dbReference>
<dbReference type="RefSeq" id="WP_208098623.1">
    <property type="nucleotide sequence ID" value="NZ_JAGDYM010000015.1"/>
</dbReference>
<dbReference type="Gene3D" id="3.40.50.410">
    <property type="entry name" value="von Willebrand factor, type A domain"/>
    <property type="match status" value="1"/>
</dbReference>
<gene>
    <name evidence="3" type="ORF">J4H92_12990</name>
</gene>
<keyword evidence="4" id="KW-1185">Reference proteome</keyword>
<name>A0A939S978_9MICO</name>
<proteinExistence type="predicted"/>
<feature type="region of interest" description="Disordered" evidence="1">
    <location>
        <begin position="230"/>
        <end position="292"/>
    </location>
</feature>